<organism evidence="12 13">
    <name type="scientific">Populus deltoides</name>
    <name type="common">Eastern poplar</name>
    <name type="synonym">Eastern cottonwood</name>
    <dbReference type="NCBI Taxonomy" id="3696"/>
    <lineage>
        <taxon>Eukaryota</taxon>
        <taxon>Viridiplantae</taxon>
        <taxon>Streptophyta</taxon>
        <taxon>Embryophyta</taxon>
        <taxon>Tracheophyta</taxon>
        <taxon>Spermatophyta</taxon>
        <taxon>Magnoliopsida</taxon>
        <taxon>eudicotyledons</taxon>
        <taxon>Gunneridae</taxon>
        <taxon>Pentapetalae</taxon>
        <taxon>rosids</taxon>
        <taxon>fabids</taxon>
        <taxon>Malpighiales</taxon>
        <taxon>Salicaceae</taxon>
        <taxon>Saliceae</taxon>
        <taxon>Populus</taxon>
    </lineage>
</organism>
<keyword evidence="7 10" id="KW-1133">Transmembrane helix</keyword>
<evidence type="ECO:0000256" key="2">
    <source>
        <dbReference type="ARBA" id="ARBA00005653"/>
    </source>
</evidence>
<evidence type="ECO:0000256" key="9">
    <source>
        <dbReference type="ARBA" id="ARBA00023136"/>
    </source>
</evidence>
<dbReference type="Proteomes" id="UP000807159">
    <property type="component" value="Chromosome 2"/>
</dbReference>
<dbReference type="GO" id="GO:0005262">
    <property type="term" value="F:calcium channel activity"/>
    <property type="evidence" value="ECO:0007669"/>
    <property type="project" value="TreeGrafter"/>
</dbReference>
<dbReference type="PANTHER" id="PTHR13462:SF17">
    <property type="entry name" value="CALCIUM UNIPORTER PROTEIN 4, MITOCHONDRIAL"/>
    <property type="match status" value="1"/>
</dbReference>
<dbReference type="GO" id="GO:0015292">
    <property type="term" value="F:uniporter activity"/>
    <property type="evidence" value="ECO:0007669"/>
    <property type="project" value="TreeGrafter"/>
</dbReference>
<evidence type="ECO:0000256" key="3">
    <source>
        <dbReference type="ARBA" id="ARBA00022448"/>
    </source>
</evidence>
<comment type="subcellular location">
    <subcellularLocation>
        <location evidence="1">Membrane</location>
        <topology evidence="1">Multi-pass membrane protein</topology>
    </subcellularLocation>
</comment>
<keyword evidence="5 10" id="KW-0812">Transmembrane</keyword>
<evidence type="ECO:0000256" key="7">
    <source>
        <dbReference type="ARBA" id="ARBA00022989"/>
    </source>
</evidence>
<dbReference type="EMBL" id="JACEGQ020000002">
    <property type="protein sequence ID" value="KAH8516538.1"/>
    <property type="molecule type" value="Genomic_DNA"/>
</dbReference>
<feature type="domain" description="Calcium uniporter protein C-terminal" evidence="11">
    <location>
        <begin position="162"/>
        <end position="358"/>
    </location>
</feature>
<gene>
    <name evidence="12" type="ORF">H0E87_004764</name>
</gene>
<keyword evidence="8" id="KW-0406">Ion transport</keyword>
<evidence type="ECO:0000313" key="12">
    <source>
        <dbReference type="EMBL" id="KAH8516538.1"/>
    </source>
</evidence>
<evidence type="ECO:0000256" key="1">
    <source>
        <dbReference type="ARBA" id="ARBA00004141"/>
    </source>
</evidence>
<dbReference type="InterPro" id="IPR006769">
    <property type="entry name" value="MCU_C"/>
</dbReference>
<evidence type="ECO:0000256" key="10">
    <source>
        <dbReference type="SAM" id="Phobius"/>
    </source>
</evidence>
<dbReference type="Pfam" id="PF04678">
    <property type="entry name" value="MCU"/>
    <property type="match status" value="1"/>
</dbReference>
<comment type="caution">
    <text evidence="12">The sequence shown here is derived from an EMBL/GenBank/DDBJ whole genome shotgun (WGS) entry which is preliminary data.</text>
</comment>
<keyword evidence="6" id="KW-0106">Calcium</keyword>
<dbReference type="AlphaFoldDB" id="A0A8T2ZGQ5"/>
<dbReference type="GO" id="GO:0051560">
    <property type="term" value="P:mitochondrial calcium ion homeostasis"/>
    <property type="evidence" value="ECO:0007669"/>
    <property type="project" value="InterPro"/>
</dbReference>
<evidence type="ECO:0000256" key="6">
    <source>
        <dbReference type="ARBA" id="ARBA00022837"/>
    </source>
</evidence>
<accession>A0A8T2ZGQ5</accession>
<sequence length="381" mass="43887">MAFRKLFSKRAVTNDYRVASPAVALDHSSPIKSLTTPQSNAASKTKLFKEFLTGDSVDIGFFRRFLHRRAISQLPEFMSMPVGEKLREKLISGDRLHLDGLTPPEEIAGEANKFGISVENVKKILRFSLVEKLKAKLREIPRRSICYSEFVKICVDECGNEGQGVEFAKLLDQSGNVIVLGNIVFLRPEQRRLYPKRSDTNGYVCVTVLRPFVFLDLPRDIRRNNAIIVAISVENMISQTIAAPDDPRRKHLEHMEKLKVIIDQKARTQVRGELYCGLGFLMIQTLGFMRLTFWELNWDVMEPICFFVTSLHFAIAYGFFLRTSTEPSFEGYFQQRFKAKQKKLMKIHGFDVQQYNQLRKVFYPNLGYGLPQSDYYKPGHH</sequence>
<name>A0A8T2ZGQ5_POPDE</name>
<keyword evidence="3" id="KW-0813">Transport</keyword>
<keyword evidence="13" id="KW-1185">Reference proteome</keyword>
<dbReference type="InterPro" id="IPR039055">
    <property type="entry name" value="MCU_fam"/>
</dbReference>
<comment type="similarity">
    <text evidence="2">Belongs to the MCU (TC 1.A.77) family.</text>
</comment>
<dbReference type="GO" id="GO:0036444">
    <property type="term" value="P:calcium import into the mitochondrion"/>
    <property type="evidence" value="ECO:0007669"/>
    <property type="project" value="TreeGrafter"/>
</dbReference>
<feature type="transmembrane region" description="Helical" evidence="10">
    <location>
        <begin position="300"/>
        <end position="320"/>
    </location>
</feature>
<dbReference type="PANTHER" id="PTHR13462">
    <property type="entry name" value="CALCIUM UNIPORTER PROTEIN, MITOCHONDRIAL"/>
    <property type="match status" value="1"/>
</dbReference>
<protein>
    <recommendedName>
        <fullName evidence="11">Calcium uniporter protein C-terminal domain-containing protein</fullName>
    </recommendedName>
</protein>
<keyword evidence="9 10" id="KW-0472">Membrane</keyword>
<evidence type="ECO:0000259" key="11">
    <source>
        <dbReference type="Pfam" id="PF04678"/>
    </source>
</evidence>
<evidence type="ECO:0000256" key="5">
    <source>
        <dbReference type="ARBA" id="ARBA00022692"/>
    </source>
</evidence>
<evidence type="ECO:0000313" key="13">
    <source>
        <dbReference type="Proteomes" id="UP000807159"/>
    </source>
</evidence>
<feature type="transmembrane region" description="Helical" evidence="10">
    <location>
        <begin position="274"/>
        <end position="294"/>
    </location>
</feature>
<reference evidence="12" key="1">
    <citation type="journal article" date="2021" name="J. Hered.">
        <title>Genome Assembly of Salicaceae Populus deltoides (Eastern Cottonwood) I-69 Based on Nanopore Sequencing and Hi-C Technologies.</title>
        <authorList>
            <person name="Bai S."/>
            <person name="Wu H."/>
            <person name="Zhang J."/>
            <person name="Pan Z."/>
            <person name="Zhao W."/>
            <person name="Li Z."/>
            <person name="Tong C."/>
        </authorList>
    </citation>
    <scope>NUCLEOTIDE SEQUENCE</scope>
    <source>
        <tissue evidence="12">Leaf</tissue>
    </source>
</reference>
<keyword evidence="4" id="KW-0109">Calcium transport</keyword>
<evidence type="ECO:0000256" key="4">
    <source>
        <dbReference type="ARBA" id="ARBA00022568"/>
    </source>
</evidence>
<evidence type="ECO:0000256" key="8">
    <source>
        <dbReference type="ARBA" id="ARBA00023065"/>
    </source>
</evidence>
<proteinExistence type="inferred from homology"/>
<dbReference type="GO" id="GO:1990246">
    <property type="term" value="C:uniplex complex"/>
    <property type="evidence" value="ECO:0007669"/>
    <property type="project" value="TreeGrafter"/>
</dbReference>